<gene>
    <name evidence="2" type="ORF">BPOR_0027g00190</name>
</gene>
<name>A0A4Z1L414_9HELO</name>
<dbReference type="Proteomes" id="UP000297280">
    <property type="component" value="Unassembled WGS sequence"/>
</dbReference>
<protein>
    <submittedName>
        <fullName evidence="2">Uncharacterized protein</fullName>
    </submittedName>
</protein>
<feature type="compositionally biased region" description="Basic and acidic residues" evidence="1">
    <location>
        <begin position="183"/>
        <end position="193"/>
    </location>
</feature>
<comment type="caution">
    <text evidence="2">The sequence shown here is derived from an EMBL/GenBank/DDBJ whole genome shotgun (WGS) entry which is preliminary data.</text>
</comment>
<feature type="region of interest" description="Disordered" evidence="1">
    <location>
        <begin position="183"/>
        <end position="231"/>
    </location>
</feature>
<dbReference type="AlphaFoldDB" id="A0A4Z1L414"/>
<evidence type="ECO:0000313" key="3">
    <source>
        <dbReference type="Proteomes" id="UP000297280"/>
    </source>
</evidence>
<evidence type="ECO:0000313" key="2">
    <source>
        <dbReference type="EMBL" id="TGO91466.1"/>
    </source>
</evidence>
<reference evidence="2 3" key="1">
    <citation type="submission" date="2017-12" db="EMBL/GenBank/DDBJ databases">
        <title>Comparative genomics of Botrytis spp.</title>
        <authorList>
            <person name="Valero-Jimenez C.A."/>
            <person name="Tapia P."/>
            <person name="Veloso J."/>
            <person name="Silva-Moreno E."/>
            <person name="Staats M."/>
            <person name="Valdes J.H."/>
            <person name="Van Kan J.A.L."/>
        </authorList>
    </citation>
    <scope>NUCLEOTIDE SEQUENCE [LARGE SCALE GENOMIC DNA]</scope>
    <source>
        <strain evidence="2 3">MUCL3349</strain>
    </source>
</reference>
<proteinExistence type="predicted"/>
<accession>A0A4Z1L414</accession>
<sequence length="296" mass="33500">MLFSKHPSGAPDQLELHKAALLYHKQKHTLPPMQQVQKPPVHSPEESIQQQVGVSTDTQVSIGNVFQDGISSLPVMYLPDHHLARLRELKMQRLDNFSPPIVERQDTEETTRVQRIENVVKRNSVQEYQPLKTYIIAQRTSMKISNLFRAHFHKPNIRTFSNQLSEKTPKAEIEEKAIIHIKEATKGATETKPRPPVPTHDSNSPLPAPKNSSTLNLAPRASAEQSHDYSENTIAVGEDNKNEIQCHDLESKEIDASTTKEKHKLNIGSSEANKVKLYQAWKRRILDLSGAKEVNN</sequence>
<dbReference type="EMBL" id="PQXO01000027">
    <property type="protein sequence ID" value="TGO91466.1"/>
    <property type="molecule type" value="Genomic_DNA"/>
</dbReference>
<feature type="compositionally biased region" description="Polar residues" evidence="1">
    <location>
        <begin position="200"/>
        <end position="216"/>
    </location>
</feature>
<evidence type="ECO:0000256" key="1">
    <source>
        <dbReference type="SAM" id="MobiDB-lite"/>
    </source>
</evidence>
<keyword evidence="3" id="KW-1185">Reference proteome</keyword>
<organism evidence="2 3">
    <name type="scientific">Botrytis porri</name>
    <dbReference type="NCBI Taxonomy" id="87229"/>
    <lineage>
        <taxon>Eukaryota</taxon>
        <taxon>Fungi</taxon>
        <taxon>Dikarya</taxon>
        <taxon>Ascomycota</taxon>
        <taxon>Pezizomycotina</taxon>
        <taxon>Leotiomycetes</taxon>
        <taxon>Helotiales</taxon>
        <taxon>Sclerotiniaceae</taxon>
        <taxon>Botrytis</taxon>
    </lineage>
</organism>